<dbReference type="InterPro" id="IPR036483">
    <property type="entry name" value="PWI_dom_sf"/>
</dbReference>
<dbReference type="EMBL" id="VJMH01000871">
    <property type="protein sequence ID" value="KAF0714059.1"/>
    <property type="molecule type" value="Genomic_DNA"/>
</dbReference>
<feature type="compositionally biased region" description="Basic residues" evidence="3">
    <location>
        <begin position="503"/>
        <end position="532"/>
    </location>
</feature>
<feature type="compositionally biased region" description="Basic and acidic residues" evidence="3">
    <location>
        <begin position="449"/>
        <end position="482"/>
    </location>
</feature>
<reference evidence="5" key="2">
    <citation type="submission" date="2019-06" db="EMBL/GenBank/DDBJ databases">
        <title>Genomics analysis of Aphanomyces spp. identifies a new class of oomycete effector associated with host adaptation.</title>
        <authorList>
            <person name="Gaulin E."/>
        </authorList>
    </citation>
    <scope>NUCLEOTIDE SEQUENCE</scope>
    <source>
        <strain evidence="5">CBS 578.67</strain>
    </source>
</reference>
<dbReference type="EMBL" id="CAADRA010000871">
    <property type="protein sequence ID" value="VFT81207.1"/>
    <property type="molecule type" value="Genomic_DNA"/>
</dbReference>
<evidence type="ECO:0000256" key="1">
    <source>
        <dbReference type="ARBA" id="ARBA00022664"/>
    </source>
</evidence>
<feature type="compositionally biased region" description="Acidic residues" evidence="3">
    <location>
        <begin position="439"/>
        <end position="448"/>
    </location>
</feature>
<dbReference type="Pfam" id="PF01480">
    <property type="entry name" value="PWI"/>
    <property type="match status" value="1"/>
</dbReference>
<dbReference type="Gene3D" id="1.20.1390.10">
    <property type="entry name" value="PWI domain"/>
    <property type="match status" value="1"/>
</dbReference>
<dbReference type="GO" id="GO:0006397">
    <property type="term" value="P:mRNA processing"/>
    <property type="evidence" value="ECO:0007669"/>
    <property type="project" value="UniProtKB-KW"/>
</dbReference>
<reference evidence="6 7" key="1">
    <citation type="submission" date="2019-03" db="EMBL/GenBank/DDBJ databases">
        <authorList>
            <person name="Gaulin E."/>
            <person name="Dumas B."/>
        </authorList>
    </citation>
    <scope>NUCLEOTIDE SEQUENCE [LARGE SCALE GENOMIC DNA]</scope>
    <source>
        <strain evidence="6">CBS 568.67</strain>
    </source>
</reference>
<dbReference type="Proteomes" id="UP000332933">
    <property type="component" value="Unassembled WGS sequence"/>
</dbReference>
<evidence type="ECO:0000256" key="3">
    <source>
        <dbReference type="SAM" id="MobiDB-lite"/>
    </source>
</evidence>
<evidence type="ECO:0000313" key="5">
    <source>
        <dbReference type="EMBL" id="KAF0714059.1"/>
    </source>
</evidence>
<feature type="region of interest" description="Disordered" evidence="3">
    <location>
        <begin position="372"/>
        <end position="416"/>
    </location>
</feature>
<gene>
    <name evidence="6" type="primary">Aste57867_4073</name>
    <name evidence="5" type="ORF">As57867_004062</name>
    <name evidence="6" type="ORF">ASTE57867_4073</name>
</gene>
<feature type="region of interest" description="Disordered" evidence="3">
    <location>
        <begin position="439"/>
        <end position="532"/>
    </location>
</feature>
<keyword evidence="2" id="KW-0175">Coiled coil</keyword>
<keyword evidence="7" id="KW-1185">Reference proteome</keyword>
<dbReference type="SUPFAM" id="SSF101233">
    <property type="entry name" value="PWI domain"/>
    <property type="match status" value="1"/>
</dbReference>
<feature type="coiled-coil region" evidence="2">
    <location>
        <begin position="84"/>
        <end position="111"/>
    </location>
</feature>
<name>A0A485KEV4_9STRA</name>
<proteinExistence type="predicted"/>
<feature type="compositionally biased region" description="Basic residues" evidence="3">
    <location>
        <begin position="394"/>
        <end position="411"/>
    </location>
</feature>
<evidence type="ECO:0000313" key="6">
    <source>
        <dbReference type="EMBL" id="VFT81207.1"/>
    </source>
</evidence>
<evidence type="ECO:0000256" key="2">
    <source>
        <dbReference type="SAM" id="Coils"/>
    </source>
</evidence>
<dbReference type="InterPro" id="IPR002483">
    <property type="entry name" value="PWI_dom"/>
</dbReference>
<dbReference type="AlphaFoldDB" id="A0A485KEV4"/>
<dbReference type="OrthoDB" id="69229at2759"/>
<protein>
    <submittedName>
        <fullName evidence="6">Aste57867_4073 protein</fullName>
    </submittedName>
</protein>
<evidence type="ECO:0000313" key="7">
    <source>
        <dbReference type="Proteomes" id="UP000332933"/>
    </source>
</evidence>
<sequence length="532" mass="60916">MMSVSVVDVSPFYMVDDREVEVLEWDVVDFPHLLQTTEWDLSLCHVDIRHLRRIAPTNLVGAAAAILTHKFAAMATLEAIDCALEARLAANQQMQDELEEMEARILAFLKETDMSLFPAVEQVSCKCVPEHFVPPTALGRHLKRVHGMDDETPQTSHKFFYRRGPENTHRPPPPPPDELLVEVPHIDFKPMADPTANFVDLPFDEGATDVSFDVEEMQSIVDVAHAGHTNLSFNDAAVAVASTPEEFFQHVMAWRKIPAHFAKVNVINMPRVKSWVEAWLTKEKQEADADLVEFILGLVDHPDYCLPDLIVAELHEFLSTDTARFVLALWGFLVVEMALAVCFVRPRDDHDTHLRIQTNAPCTYDTLVKNPLREAQTRPPPPSKPSTDGLPPANKRRRTSFREKKLARKTPRQTMRDLVANQMLTLGQAEGWTVVAADTGDDDADADDERDKSARADERERRKKQDELMQMRDPLAVRDLARRPASSRKRDRSRSRSQERRQPRYHSHRSRSRERSVRPRHHHHHYDRRPTS</sequence>
<keyword evidence="1" id="KW-0507">mRNA processing</keyword>
<evidence type="ECO:0000259" key="4">
    <source>
        <dbReference type="Pfam" id="PF01480"/>
    </source>
</evidence>
<accession>A0A485KEV4</accession>
<feature type="domain" description="PWI" evidence="4">
    <location>
        <begin position="272"/>
        <end position="334"/>
    </location>
</feature>
<organism evidence="6 7">
    <name type="scientific">Aphanomyces stellatus</name>
    <dbReference type="NCBI Taxonomy" id="120398"/>
    <lineage>
        <taxon>Eukaryota</taxon>
        <taxon>Sar</taxon>
        <taxon>Stramenopiles</taxon>
        <taxon>Oomycota</taxon>
        <taxon>Saprolegniomycetes</taxon>
        <taxon>Saprolegniales</taxon>
        <taxon>Verrucalvaceae</taxon>
        <taxon>Aphanomyces</taxon>
    </lineage>
</organism>